<dbReference type="AlphaFoldDB" id="A0A0W8FUJ0"/>
<dbReference type="EMBL" id="LNQE01000844">
    <property type="protein sequence ID" value="KUG24518.1"/>
    <property type="molecule type" value="Genomic_DNA"/>
</dbReference>
<accession>A0A0W8FUJ0</accession>
<organism evidence="1">
    <name type="scientific">hydrocarbon metagenome</name>
    <dbReference type="NCBI Taxonomy" id="938273"/>
    <lineage>
        <taxon>unclassified sequences</taxon>
        <taxon>metagenomes</taxon>
        <taxon>ecological metagenomes</taxon>
    </lineage>
</organism>
<protein>
    <submittedName>
        <fullName evidence="1">Uncharacterized protein</fullName>
    </submittedName>
</protein>
<reference evidence="1" key="1">
    <citation type="journal article" date="2015" name="Proc. Natl. Acad. Sci. U.S.A.">
        <title>Networks of energetic and metabolic interactions define dynamics in microbial communities.</title>
        <authorList>
            <person name="Embree M."/>
            <person name="Liu J.K."/>
            <person name="Al-Bassam M.M."/>
            <person name="Zengler K."/>
        </authorList>
    </citation>
    <scope>NUCLEOTIDE SEQUENCE</scope>
</reference>
<comment type="caution">
    <text evidence="1">The sequence shown here is derived from an EMBL/GenBank/DDBJ whole genome shotgun (WGS) entry which is preliminary data.</text>
</comment>
<gene>
    <name evidence="1" type="ORF">ASZ90_005630</name>
</gene>
<sequence>MPLYFNALQVPMAKKAFNDAEKLVANQFRLTEQDFKKTKYEVKTLAYLNEQEIKEGTFAHLCKYSYEKKAIYDDSRKDGFDFYRVCLQDNNILDAVKRANPFIKLSPLMLYIAVHELIHVLRFGNGEIDFYADNEEKEEEEVVVHNLTRAALQPVKGNDLEIVLDCFSSNFKNFDIFN</sequence>
<evidence type="ECO:0000313" key="1">
    <source>
        <dbReference type="EMBL" id="KUG24518.1"/>
    </source>
</evidence>
<proteinExistence type="predicted"/>
<name>A0A0W8FUJ0_9ZZZZ</name>